<dbReference type="CDD" id="cd07078">
    <property type="entry name" value="ALDH"/>
    <property type="match status" value="1"/>
</dbReference>
<dbReference type="FunFam" id="3.40.309.10:FF:000001">
    <property type="entry name" value="Mitochondrial aldehyde dehydrogenase 2"/>
    <property type="match status" value="1"/>
</dbReference>
<dbReference type="Proteomes" id="UP000789572">
    <property type="component" value="Unassembled WGS sequence"/>
</dbReference>
<dbReference type="InterPro" id="IPR016160">
    <property type="entry name" value="Ald_DH_CS_CYS"/>
</dbReference>
<feature type="active site" evidence="3">
    <location>
        <position position="296"/>
    </location>
</feature>
<protein>
    <submittedName>
        <fullName evidence="6">9972_t:CDS:1</fullName>
    </submittedName>
</protein>
<dbReference type="InterPro" id="IPR016161">
    <property type="entry name" value="Ald_DH/histidinol_DH"/>
</dbReference>
<evidence type="ECO:0000259" key="5">
    <source>
        <dbReference type="Pfam" id="PF00171"/>
    </source>
</evidence>
<proteinExistence type="inferred from homology"/>
<dbReference type="Gene3D" id="3.40.605.10">
    <property type="entry name" value="Aldehyde Dehydrogenase, Chain A, domain 1"/>
    <property type="match status" value="1"/>
</dbReference>
<evidence type="ECO:0000256" key="2">
    <source>
        <dbReference type="ARBA" id="ARBA00023002"/>
    </source>
</evidence>
<dbReference type="GO" id="GO:0019413">
    <property type="term" value="P:acetate biosynthetic process"/>
    <property type="evidence" value="ECO:0007669"/>
    <property type="project" value="UniProtKB-ARBA"/>
</dbReference>
<organism evidence="6 7">
    <name type="scientific">Paraglomus occultum</name>
    <dbReference type="NCBI Taxonomy" id="144539"/>
    <lineage>
        <taxon>Eukaryota</taxon>
        <taxon>Fungi</taxon>
        <taxon>Fungi incertae sedis</taxon>
        <taxon>Mucoromycota</taxon>
        <taxon>Glomeromycotina</taxon>
        <taxon>Glomeromycetes</taxon>
        <taxon>Paraglomerales</taxon>
        <taxon>Paraglomeraceae</taxon>
        <taxon>Paraglomus</taxon>
    </lineage>
</organism>
<dbReference type="Gene3D" id="3.40.309.10">
    <property type="entry name" value="Aldehyde Dehydrogenase, Chain A, domain 2"/>
    <property type="match status" value="1"/>
</dbReference>
<dbReference type="FunFam" id="3.40.605.10:FF:000007">
    <property type="entry name" value="NAD/NADP-dependent betaine aldehyde dehydrogenase"/>
    <property type="match status" value="1"/>
</dbReference>
<evidence type="ECO:0000256" key="3">
    <source>
        <dbReference type="PROSITE-ProRule" id="PRU10007"/>
    </source>
</evidence>
<dbReference type="SUPFAM" id="SSF53720">
    <property type="entry name" value="ALDH-like"/>
    <property type="match status" value="1"/>
</dbReference>
<dbReference type="PANTHER" id="PTHR11699">
    <property type="entry name" value="ALDEHYDE DEHYDROGENASE-RELATED"/>
    <property type="match status" value="1"/>
</dbReference>
<dbReference type="InterPro" id="IPR016163">
    <property type="entry name" value="Ald_DH_C"/>
</dbReference>
<dbReference type="GO" id="GO:0016620">
    <property type="term" value="F:oxidoreductase activity, acting on the aldehyde or oxo group of donors, NAD or NADP as acceptor"/>
    <property type="evidence" value="ECO:0007669"/>
    <property type="project" value="InterPro"/>
</dbReference>
<evidence type="ECO:0000313" key="6">
    <source>
        <dbReference type="EMBL" id="CAG8519529.1"/>
    </source>
</evidence>
<dbReference type="PROSITE" id="PS00070">
    <property type="entry name" value="ALDEHYDE_DEHYDR_CYS"/>
    <property type="match status" value="1"/>
</dbReference>
<dbReference type="EMBL" id="CAJVPJ010000390">
    <property type="protein sequence ID" value="CAG8519529.1"/>
    <property type="molecule type" value="Genomic_DNA"/>
</dbReference>
<dbReference type="AlphaFoldDB" id="A0A9N9A566"/>
<evidence type="ECO:0000256" key="1">
    <source>
        <dbReference type="ARBA" id="ARBA00009986"/>
    </source>
</evidence>
<comment type="similarity">
    <text evidence="1 4">Belongs to the aldehyde dehydrogenase family.</text>
</comment>
<name>A0A9N9A566_9GLOM</name>
<dbReference type="InterPro" id="IPR029510">
    <property type="entry name" value="Ald_DH_CS_GLU"/>
</dbReference>
<evidence type="ECO:0000256" key="4">
    <source>
        <dbReference type="RuleBase" id="RU003345"/>
    </source>
</evidence>
<dbReference type="OrthoDB" id="310895at2759"/>
<dbReference type="InterPro" id="IPR015590">
    <property type="entry name" value="Aldehyde_DH_dom"/>
</dbReference>
<keyword evidence="2 4" id="KW-0560">Oxidoreductase</keyword>
<keyword evidence="7" id="KW-1185">Reference proteome</keyword>
<evidence type="ECO:0000313" key="7">
    <source>
        <dbReference type="Proteomes" id="UP000789572"/>
    </source>
</evidence>
<comment type="caution">
    <text evidence="6">The sequence shown here is derived from an EMBL/GenBank/DDBJ whole genome shotgun (WGS) entry which is preliminary data.</text>
</comment>
<accession>A0A9N9A566</accession>
<dbReference type="Pfam" id="PF00171">
    <property type="entry name" value="Aldedh"/>
    <property type="match status" value="1"/>
</dbReference>
<dbReference type="PROSITE" id="PS00687">
    <property type="entry name" value="ALDEHYDE_DEHYDR_GLU"/>
    <property type="match status" value="1"/>
</dbReference>
<reference evidence="6" key="1">
    <citation type="submission" date="2021-06" db="EMBL/GenBank/DDBJ databases">
        <authorList>
            <person name="Kallberg Y."/>
            <person name="Tangrot J."/>
            <person name="Rosling A."/>
        </authorList>
    </citation>
    <scope>NUCLEOTIDE SEQUENCE</scope>
    <source>
        <strain evidence="6">IA702</strain>
    </source>
</reference>
<dbReference type="InterPro" id="IPR016162">
    <property type="entry name" value="Ald_DH_N"/>
</dbReference>
<gene>
    <name evidence="6" type="ORF">POCULU_LOCUS3497</name>
</gene>
<feature type="domain" description="Aldehyde dehydrogenase" evidence="5">
    <location>
        <begin position="39"/>
        <end position="522"/>
    </location>
</feature>
<sequence length="529" mass="57854">MPPIFPSALPFTPLLRLFNQITKPVIFNTYSHNFSRTRTTLSLINPSTATSLPSVLSSTPVDVSSAVHAAQKALHGNWGQLSGAERREVLRDIADAIEKRLKDFVQVEITNAGMVKKDAIDEVNEAVECFRFFAGYADKRYGTSYSALSRIYHSYKVPSPYGITALITPFNYPLLLACWKLAPALACGNTVLLKPAPQTPLAALLLGKVIEDVGVDKGVVNVLPGGRDVGLEVVKNEHVKMVSFTGSLKGGREVLRTIGNEDENSTPKSIYGSRVNHSNAMEFTKPTATLKKMLLELGGNAPLIVFPDVDLSAAVEDVIMASFSNAGQNCCAGKRLYIHQDVYSKFLDKLYDRVKSLRVDNADKEDTEVGPVISETALNEIVEWVEREIEAKKVEVIYGGKRMERKGFFVYPTLLKPTTNDANVGYDAGEVFGPVLTVMSFRSMEEVVASANLSGYGLAAGVWTSDFARAEYCISKLNAGVVWVNCYNATHPYLCFGGMGNSGFGRELGVEAMKEYSVLKSICVRRGKL</sequence>